<feature type="compositionally biased region" description="Low complexity" evidence="1">
    <location>
        <begin position="169"/>
        <end position="179"/>
    </location>
</feature>
<dbReference type="OrthoDB" id="21292at2759"/>
<dbReference type="AlphaFoldDB" id="A0A2C5X933"/>
<feature type="compositionally biased region" description="Polar residues" evidence="1">
    <location>
        <begin position="335"/>
        <end position="347"/>
    </location>
</feature>
<evidence type="ECO:0008006" key="4">
    <source>
        <dbReference type="Google" id="ProtNLM"/>
    </source>
</evidence>
<reference evidence="2 3" key="1">
    <citation type="submission" date="2017-06" db="EMBL/GenBank/DDBJ databases">
        <title>Ant-infecting Ophiocordyceps genomes reveal a high diversity of potential behavioral manipulation genes and a possible major role for enterotoxins.</title>
        <authorList>
            <person name="De Bekker C."/>
            <person name="Evans H.C."/>
            <person name="Brachmann A."/>
            <person name="Hughes D.P."/>
        </authorList>
    </citation>
    <scope>NUCLEOTIDE SEQUENCE [LARGE SCALE GENOMIC DNA]</scope>
    <source>
        <strain evidence="2 3">Map64</strain>
    </source>
</reference>
<proteinExistence type="predicted"/>
<feature type="compositionally biased region" description="Low complexity" evidence="1">
    <location>
        <begin position="193"/>
        <end position="207"/>
    </location>
</feature>
<feature type="compositionally biased region" description="Acidic residues" evidence="1">
    <location>
        <begin position="36"/>
        <end position="56"/>
    </location>
</feature>
<dbReference type="InterPro" id="IPR038322">
    <property type="entry name" value="Pex19_C_sf"/>
</dbReference>
<feature type="region of interest" description="Disordered" evidence="1">
    <location>
        <begin position="149"/>
        <end position="207"/>
    </location>
</feature>
<dbReference type="GO" id="GO:0005778">
    <property type="term" value="C:peroxisomal membrane"/>
    <property type="evidence" value="ECO:0007669"/>
    <property type="project" value="TreeGrafter"/>
</dbReference>
<accession>A0A2C5X933</accession>
<evidence type="ECO:0000313" key="2">
    <source>
        <dbReference type="EMBL" id="PHH62319.1"/>
    </source>
</evidence>
<evidence type="ECO:0000313" key="3">
    <source>
        <dbReference type="Proteomes" id="UP000226192"/>
    </source>
</evidence>
<dbReference type="Gene3D" id="1.20.120.900">
    <property type="entry name" value="Pex19, mPTS binding domain"/>
    <property type="match status" value="1"/>
</dbReference>
<organism evidence="2 3">
    <name type="scientific">Ophiocordyceps australis</name>
    <dbReference type="NCBI Taxonomy" id="1399860"/>
    <lineage>
        <taxon>Eukaryota</taxon>
        <taxon>Fungi</taxon>
        <taxon>Dikarya</taxon>
        <taxon>Ascomycota</taxon>
        <taxon>Pezizomycotina</taxon>
        <taxon>Sordariomycetes</taxon>
        <taxon>Hypocreomycetidae</taxon>
        <taxon>Hypocreales</taxon>
        <taxon>Ophiocordycipitaceae</taxon>
        <taxon>Ophiocordyceps</taxon>
    </lineage>
</organism>
<name>A0A2C5X933_9HYPO</name>
<dbReference type="InterPro" id="IPR006708">
    <property type="entry name" value="Pex19"/>
</dbReference>
<dbReference type="STRING" id="1399860.A0A2C5X933"/>
<gene>
    <name evidence="2" type="ORF">CDD81_7239</name>
</gene>
<feature type="region of interest" description="Disordered" evidence="1">
    <location>
        <begin position="1"/>
        <end position="97"/>
    </location>
</feature>
<protein>
    <recommendedName>
        <fullName evidence="4">Peroxin-19</fullName>
    </recommendedName>
</protein>
<feature type="region of interest" description="Disordered" evidence="1">
    <location>
        <begin position="313"/>
        <end position="347"/>
    </location>
</feature>
<comment type="caution">
    <text evidence="2">The sequence shown here is derived from an EMBL/GenBank/DDBJ whole genome shotgun (WGS) entry which is preliminary data.</text>
</comment>
<dbReference type="PANTHER" id="PTHR12774:SF2">
    <property type="entry name" value="PEROXISOMAL BIOGENESIS FACTOR 19"/>
    <property type="match status" value="1"/>
</dbReference>
<dbReference type="GO" id="GO:0033328">
    <property type="term" value="F:peroxisome membrane targeting sequence binding"/>
    <property type="evidence" value="ECO:0007669"/>
    <property type="project" value="TreeGrafter"/>
</dbReference>
<dbReference type="Pfam" id="PF04614">
    <property type="entry name" value="Pex19"/>
    <property type="match status" value="1"/>
</dbReference>
<sequence>MDKTADTPLGSIADTLETDGAKVKHPSSEPLNQLEDVPEVPDPDEDDLDDLDDMLDEFSSVKLTANNPPAGSIPKEAATSSRASASKDPGSSTAERLDTLTEEFSEEELAKQMQAGMAGLLGELDKSPEMQQQFEEIFKQMAAAAVAPEANPVQGSSVPNPVKPSSHGASANDASSEDASFQDTIRRTMERMQSSGEQATAAAASGTGDDILSEMLKQFSGGLDAGGSEDDLSKMLMGMMEQLTNKEILYEPMKELDAKFPDWLSKNRSSTPADDLAKYEQQQVLVREIVVKFEESTYSDSNASDREYIVDRMQKMQAAGSPPPDLVGDMPSAQEALNASDDQCNPQ</sequence>
<dbReference type="EMBL" id="NJET01000075">
    <property type="protein sequence ID" value="PHH62319.1"/>
    <property type="molecule type" value="Genomic_DNA"/>
</dbReference>
<dbReference type="GO" id="GO:0045046">
    <property type="term" value="P:protein import into peroxisome membrane"/>
    <property type="evidence" value="ECO:0007669"/>
    <property type="project" value="TreeGrafter"/>
</dbReference>
<dbReference type="PANTHER" id="PTHR12774">
    <property type="entry name" value="PEROXISOMAL BIOGENESIS FACTOR 19"/>
    <property type="match status" value="1"/>
</dbReference>
<dbReference type="Proteomes" id="UP000226192">
    <property type="component" value="Unassembled WGS sequence"/>
</dbReference>
<keyword evidence="3" id="KW-1185">Reference proteome</keyword>
<evidence type="ECO:0000256" key="1">
    <source>
        <dbReference type="SAM" id="MobiDB-lite"/>
    </source>
</evidence>
<feature type="compositionally biased region" description="Polar residues" evidence="1">
    <location>
        <begin position="78"/>
        <end position="94"/>
    </location>
</feature>